<dbReference type="GO" id="GO:0030288">
    <property type="term" value="C:outer membrane-bounded periplasmic space"/>
    <property type="evidence" value="ECO:0007669"/>
    <property type="project" value="TreeGrafter"/>
</dbReference>
<dbReference type="PANTHER" id="PTHR30404">
    <property type="entry name" value="N-ACETYLMURAMOYL-L-ALANINE AMIDASE"/>
    <property type="match status" value="1"/>
</dbReference>
<dbReference type="InterPro" id="IPR050695">
    <property type="entry name" value="N-acetylmuramoyl_amidase_3"/>
</dbReference>
<feature type="domain" description="MurNAc-LAA" evidence="5">
    <location>
        <begin position="260"/>
        <end position="416"/>
    </location>
</feature>
<dbReference type="GO" id="GO:0009253">
    <property type="term" value="P:peptidoglycan catabolic process"/>
    <property type="evidence" value="ECO:0007669"/>
    <property type="project" value="InterPro"/>
</dbReference>
<dbReference type="EMBL" id="CP023737">
    <property type="protein sequence ID" value="ATQ68480.1"/>
    <property type="molecule type" value="Genomic_DNA"/>
</dbReference>
<dbReference type="RefSeq" id="WP_065083558.1">
    <property type="nucleotide sequence ID" value="NZ_ADVE02000001.1"/>
</dbReference>
<dbReference type="CDD" id="cd02696">
    <property type="entry name" value="MurNAc-LAA"/>
    <property type="match status" value="1"/>
</dbReference>
<dbReference type="SUPFAM" id="SSF53187">
    <property type="entry name" value="Zn-dependent exopeptidases"/>
    <property type="match status" value="1"/>
</dbReference>
<dbReference type="Gene3D" id="3.40.630.40">
    <property type="entry name" value="Zn-dependent exopeptidases"/>
    <property type="match status" value="1"/>
</dbReference>
<dbReference type="KEGG" id="mtw:CQW49_11775"/>
<feature type="chain" id="PRO_5013575100" description="N-acetylmuramoyl-L-alanine amidase" evidence="4">
    <location>
        <begin position="39"/>
        <end position="440"/>
    </location>
</feature>
<dbReference type="Gene3D" id="2.60.40.3500">
    <property type="match status" value="1"/>
</dbReference>
<organism evidence="6 7">
    <name type="scientific">Methylosinus trichosporium (strain ATCC 35070 / NCIMB 11131 / UNIQEM 75 / OB3b)</name>
    <dbReference type="NCBI Taxonomy" id="595536"/>
    <lineage>
        <taxon>Bacteria</taxon>
        <taxon>Pseudomonadati</taxon>
        <taxon>Pseudomonadota</taxon>
        <taxon>Alphaproteobacteria</taxon>
        <taxon>Hyphomicrobiales</taxon>
        <taxon>Methylocystaceae</taxon>
        <taxon>Methylosinus</taxon>
    </lineage>
</organism>
<keyword evidence="4" id="KW-0732">Signal</keyword>
<dbReference type="STRING" id="595536.GCA_000178815_02809"/>
<accession>A0A2D2D0G4</accession>
<evidence type="ECO:0000313" key="7">
    <source>
        <dbReference type="Proteomes" id="UP000230709"/>
    </source>
</evidence>
<keyword evidence="7" id="KW-1185">Reference proteome</keyword>
<comment type="catalytic activity">
    <reaction evidence="1">
        <text>Hydrolyzes the link between N-acetylmuramoyl residues and L-amino acid residues in certain cell-wall glycopeptides.</text>
        <dbReference type="EC" id="3.5.1.28"/>
    </reaction>
</comment>
<proteinExistence type="predicted"/>
<dbReference type="InterPro" id="IPR021731">
    <property type="entry name" value="AMIN_dom"/>
</dbReference>
<evidence type="ECO:0000256" key="4">
    <source>
        <dbReference type="SAM" id="SignalP"/>
    </source>
</evidence>
<evidence type="ECO:0000256" key="3">
    <source>
        <dbReference type="ARBA" id="ARBA00022801"/>
    </source>
</evidence>
<evidence type="ECO:0000256" key="1">
    <source>
        <dbReference type="ARBA" id="ARBA00001561"/>
    </source>
</evidence>
<dbReference type="Pfam" id="PF01520">
    <property type="entry name" value="Amidase_3"/>
    <property type="match status" value="1"/>
</dbReference>
<gene>
    <name evidence="6" type="ORF">CQW49_11775</name>
</gene>
<name>A0A2D2D0G4_METT3</name>
<feature type="signal peptide" evidence="4">
    <location>
        <begin position="1"/>
        <end position="38"/>
    </location>
</feature>
<dbReference type="AlphaFoldDB" id="A0A2D2D0G4"/>
<sequence>MGGTRRTKADPPRGEARRWSARAAAVLLGLLTAAPAAAGPASEQPGATGKPAAIEAIAARLEQKNGRARLIFETSAAVAATAFAVADPPRIVVDLPEIAFRIDPGVGQGAASRRHEPAGLVRSFRFGQFAPGRSRIVVDLARPAAIVRAESEGSQNAPRLVIELEATDEARFAAAAARARPAAPVETAAPPARPDDKPVLVIDPGHGGVDVGATGAHGEQEKTIVLDFARALKAKLEATGRLRVVLTREDDVFVALDERVRAARGAGAELFLSIHADTLGETSVEGATVYTVSARASDAAAAKTAEKENLADRAAGLAAAPEEEAAGLGDILYDLARRETRAYSRVFARTLIAYWRTFGHLNKNPDRSAGFVVLKAFDTPSALLELGYLSSEHDLARLTSAEWRERAADSTAQAIDRYFAERGAPKTEPAQEVAASARPQ</sequence>
<evidence type="ECO:0000313" key="6">
    <source>
        <dbReference type="EMBL" id="ATQ68480.1"/>
    </source>
</evidence>
<dbReference type="Proteomes" id="UP000230709">
    <property type="component" value="Chromosome"/>
</dbReference>
<dbReference type="Pfam" id="PF11741">
    <property type="entry name" value="AMIN"/>
    <property type="match status" value="1"/>
</dbReference>
<dbReference type="InterPro" id="IPR002508">
    <property type="entry name" value="MurNAc-LAA_cat"/>
</dbReference>
<dbReference type="EC" id="3.5.1.28" evidence="2"/>
<dbReference type="PANTHER" id="PTHR30404:SF0">
    <property type="entry name" value="N-ACETYLMURAMOYL-L-ALANINE AMIDASE AMIC"/>
    <property type="match status" value="1"/>
</dbReference>
<dbReference type="SMART" id="SM00646">
    <property type="entry name" value="Ami_3"/>
    <property type="match status" value="1"/>
</dbReference>
<keyword evidence="3" id="KW-0378">Hydrolase</keyword>
<dbReference type="GO" id="GO:0008745">
    <property type="term" value="F:N-acetylmuramoyl-L-alanine amidase activity"/>
    <property type="evidence" value="ECO:0007669"/>
    <property type="project" value="UniProtKB-EC"/>
</dbReference>
<protein>
    <recommendedName>
        <fullName evidence="2">N-acetylmuramoyl-L-alanine amidase</fullName>
        <ecNumber evidence="2">3.5.1.28</ecNumber>
    </recommendedName>
</protein>
<evidence type="ECO:0000259" key="5">
    <source>
        <dbReference type="SMART" id="SM00646"/>
    </source>
</evidence>
<reference evidence="7" key="1">
    <citation type="submission" date="2017-10" db="EMBL/GenBank/DDBJ databases">
        <title>Completed PacBio SMRT sequence of Methylosinus trichosporium OB3b reveals presence of a third large plasmid.</title>
        <authorList>
            <person name="Charles T.C."/>
            <person name="Lynch M.D.J."/>
            <person name="Heil J.R."/>
            <person name="Cheng J."/>
        </authorList>
    </citation>
    <scope>NUCLEOTIDE SEQUENCE [LARGE SCALE GENOMIC DNA]</scope>
    <source>
        <strain evidence="7">OB3b</strain>
    </source>
</reference>
<evidence type="ECO:0000256" key="2">
    <source>
        <dbReference type="ARBA" id="ARBA00011901"/>
    </source>
</evidence>